<dbReference type="PANTHER" id="PTHR47083">
    <property type="entry name" value="TESTIS-EXPRESSED PROTEIN 11"/>
    <property type="match status" value="1"/>
</dbReference>
<evidence type="ECO:0000313" key="3">
    <source>
        <dbReference type="EMBL" id="CDF32312.1"/>
    </source>
</evidence>
<dbReference type="GO" id="GO:0051321">
    <property type="term" value="P:meiotic cell cycle"/>
    <property type="evidence" value="ECO:0007669"/>
    <property type="project" value="UniProtKB-KW"/>
</dbReference>
<keyword evidence="1" id="KW-0469">Meiosis</keyword>
<dbReference type="KEGG" id="ccp:CHC_T00007892001"/>
<protein>
    <recommendedName>
        <fullName evidence="2">Protein ZIP4 homolog</fullName>
    </recommendedName>
</protein>
<accession>R7Q0Y9</accession>
<dbReference type="SUPFAM" id="SSF48452">
    <property type="entry name" value="TPR-like"/>
    <property type="match status" value="1"/>
</dbReference>
<dbReference type="RefSeq" id="XP_005711977.1">
    <property type="nucleotide sequence ID" value="XM_005711920.1"/>
</dbReference>
<dbReference type="Pfam" id="PF08631">
    <property type="entry name" value="SPO22"/>
    <property type="match status" value="1"/>
</dbReference>
<evidence type="ECO:0000256" key="2">
    <source>
        <dbReference type="ARBA" id="ARBA00031845"/>
    </source>
</evidence>
<dbReference type="AlphaFoldDB" id="R7Q0Y9"/>
<dbReference type="OrthoDB" id="4414at2759"/>
<dbReference type="Proteomes" id="UP000012073">
    <property type="component" value="Unassembled WGS sequence"/>
</dbReference>
<dbReference type="Gramene" id="CDF32312">
    <property type="protein sequence ID" value="CDF32312"/>
    <property type="gene ID" value="CHC_T00007892001"/>
</dbReference>
<dbReference type="EMBL" id="HG001469">
    <property type="protein sequence ID" value="CDF32312.1"/>
    <property type="molecule type" value="Genomic_DNA"/>
</dbReference>
<dbReference type="STRING" id="2769.R7Q0Y9"/>
<evidence type="ECO:0000313" key="4">
    <source>
        <dbReference type="Proteomes" id="UP000012073"/>
    </source>
</evidence>
<dbReference type="PANTHER" id="PTHR47083:SF1">
    <property type="entry name" value="TESTIS-EXPRESSED PROTEIN 11"/>
    <property type="match status" value="1"/>
</dbReference>
<organism evidence="3 4">
    <name type="scientific">Chondrus crispus</name>
    <name type="common">Carrageen Irish moss</name>
    <name type="synonym">Polymorpha crispa</name>
    <dbReference type="NCBI Taxonomy" id="2769"/>
    <lineage>
        <taxon>Eukaryota</taxon>
        <taxon>Rhodophyta</taxon>
        <taxon>Florideophyceae</taxon>
        <taxon>Rhodymeniophycidae</taxon>
        <taxon>Gigartinales</taxon>
        <taxon>Gigartinaceae</taxon>
        <taxon>Chondrus</taxon>
    </lineage>
</organism>
<keyword evidence="4" id="KW-1185">Reference proteome</keyword>
<gene>
    <name evidence="3" type="ORF">CHC_T00007892001</name>
</gene>
<reference evidence="4" key="1">
    <citation type="journal article" date="2013" name="Proc. Natl. Acad. Sci. U.S.A.">
        <title>Genome structure and metabolic features in the red seaweed Chondrus crispus shed light on evolution of the Archaeplastida.</title>
        <authorList>
            <person name="Collen J."/>
            <person name="Porcel B."/>
            <person name="Carre W."/>
            <person name="Ball S.G."/>
            <person name="Chaparro C."/>
            <person name="Tonon T."/>
            <person name="Barbeyron T."/>
            <person name="Michel G."/>
            <person name="Noel B."/>
            <person name="Valentin K."/>
            <person name="Elias M."/>
            <person name="Artiguenave F."/>
            <person name="Arun A."/>
            <person name="Aury J.M."/>
            <person name="Barbosa-Neto J.F."/>
            <person name="Bothwell J.H."/>
            <person name="Bouget F.Y."/>
            <person name="Brillet L."/>
            <person name="Cabello-Hurtado F."/>
            <person name="Capella-Gutierrez S."/>
            <person name="Charrier B."/>
            <person name="Cladiere L."/>
            <person name="Cock J.M."/>
            <person name="Coelho S.M."/>
            <person name="Colleoni C."/>
            <person name="Czjzek M."/>
            <person name="Da Silva C."/>
            <person name="Delage L."/>
            <person name="Denoeud F."/>
            <person name="Deschamps P."/>
            <person name="Dittami S.M."/>
            <person name="Gabaldon T."/>
            <person name="Gachon C.M."/>
            <person name="Groisillier A."/>
            <person name="Herve C."/>
            <person name="Jabbari K."/>
            <person name="Katinka M."/>
            <person name="Kloareg B."/>
            <person name="Kowalczyk N."/>
            <person name="Labadie K."/>
            <person name="Leblanc C."/>
            <person name="Lopez P.J."/>
            <person name="McLachlan D.H."/>
            <person name="Meslet-Cladiere L."/>
            <person name="Moustafa A."/>
            <person name="Nehr Z."/>
            <person name="Nyvall Collen P."/>
            <person name="Panaud O."/>
            <person name="Partensky F."/>
            <person name="Poulain J."/>
            <person name="Rensing S.A."/>
            <person name="Rousvoal S."/>
            <person name="Samson G."/>
            <person name="Symeonidi A."/>
            <person name="Weissenbach J."/>
            <person name="Zambounis A."/>
            <person name="Wincker P."/>
            <person name="Boyen C."/>
        </authorList>
    </citation>
    <scope>NUCLEOTIDE SEQUENCE [LARGE SCALE GENOMIC DNA]</scope>
    <source>
        <strain evidence="4">cv. Stackhouse</strain>
    </source>
</reference>
<dbReference type="InterPro" id="IPR013940">
    <property type="entry name" value="Spo22/ZIP4/TEX11"/>
</dbReference>
<name>R7Q0Y9_CHOCR</name>
<dbReference type="InterPro" id="IPR011990">
    <property type="entry name" value="TPR-like_helical_dom_sf"/>
</dbReference>
<evidence type="ECO:0000256" key="1">
    <source>
        <dbReference type="ARBA" id="ARBA00023254"/>
    </source>
</evidence>
<dbReference type="Gene3D" id="1.25.40.10">
    <property type="entry name" value="Tetratricopeptide repeat domain"/>
    <property type="match status" value="1"/>
</dbReference>
<dbReference type="OMA" id="CEEICIV"/>
<proteinExistence type="predicted"/>
<dbReference type="InterPro" id="IPR042861">
    <property type="entry name" value="TEX11"/>
</dbReference>
<sequence>MWNGVIAFEGSNLEENMKEALVQLRHVAADCMYMATTVLGGISARYNIDGLSLLKFYTACGQKYSTDLGDMDMADVCFSKGAEFVEQALNDSRAEVCKRKTFARAMFDLLLGRAECSWEKDESDEAERYVSDARQYMDDLPGEHEFLASVEYNFGLFTYQAKETERALKWLKKSMETRGNPANTMKNVKKQAKTARLAGVCLLALQDYEGSWNLMNEAEEICHDPVGSYLLLKLSVIIKKPQALDILTKTVQDPDNSLDICIASISLFGDAQRISDAAVGFENLFERFRDSPRAIAGTIGMRYFETLAALGKIEKALEILEASCVALTQLKVADAEEPKDVHDDVPHEEHSVDVLSARWSAMLLAVGSSQADRKDFYSAALLLNRCLQLAKTALKTSEEHLVLIGKSDSDASNVVVENEAAVCRLASSCALCAIDDMKKKSNSMWPTDSKENGTDGTPESAFATLLEMSRSNAERAKHLDSSDFAPRLLLFRAHLVANEHKKAAVELRNASADIRSFDPGALAEAACAARDVGSQESVVAALRCILNMDTASLSKNLGASSATFPKGFYGKVLLSCVHILLDRKVLSWTEEDDVLESGSETARDECIEKQETDLLSVLKAGLIGIQHLGPTQSFDDDKGKIHEGLTYLINVSWNKGREQGTKMNFLLWEGFFDICYQLSAFLPPDAAILQTRRMSMLMCASANIENPKSSKEDFQKARKQVQEARRLSEALQKVAPTKSEDPIEGLLLILDSRCCVGGHDADALACVVESALQKMQVEAGVLEQLAAVSHNFKDASGGLQDNAGEIRVRCADLVAALLAKACDVRLCDEAGDLGALAVTLREHLGVEISRGSTAARAHAVFSRAVGVVLEHKDEFPLDERRWLVAISWDRAQMFHRLGQNAEANRWCQGARQLAEGCVALSSYMPRLDSLLNKLNSLVHK</sequence>
<dbReference type="GeneID" id="17319688"/>